<sequence length="129" mass="15292">MDKNIENLIPKDKFDIERAENLKNYSYLEIKSIVPELLEWIQDCNWSVAKPISEYLASIHENITFEILQILKTNDEVWKYWTILIFGEITNNKSIRDEIIRIAINPTENEIAEEVDKVANDIIKVRNWN</sequence>
<dbReference type="Gene3D" id="1.25.40.750">
    <property type="entry name" value="Domain of unknown function DUF5071"/>
    <property type="match status" value="1"/>
</dbReference>
<dbReference type="InterPro" id="IPR016024">
    <property type="entry name" value="ARM-type_fold"/>
</dbReference>
<dbReference type="EMBL" id="JAWXVI010000002">
    <property type="protein sequence ID" value="MDX6188275.1"/>
    <property type="molecule type" value="Genomic_DNA"/>
</dbReference>
<organism evidence="2 3">
    <name type="scientific">Flavobacterium cupriresistens</name>
    <dbReference type="NCBI Taxonomy" id="2893885"/>
    <lineage>
        <taxon>Bacteria</taxon>
        <taxon>Pseudomonadati</taxon>
        <taxon>Bacteroidota</taxon>
        <taxon>Flavobacteriia</taxon>
        <taxon>Flavobacteriales</taxon>
        <taxon>Flavobacteriaceae</taxon>
        <taxon>Flavobacterium</taxon>
    </lineage>
</organism>
<reference evidence="2 3" key="1">
    <citation type="submission" date="2023-11" db="EMBL/GenBank/DDBJ databases">
        <title>Unpublished Manusciprt.</title>
        <authorList>
            <person name="Saticioglu I.B."/>
            <person name="Ay H."/>
            <person name="Ajmi N."/>
            <person name="Altun S."/>
            <person name="Duman M."/>
        </authorList>
    </citation>
    <scope>NUCLEOTIDE SEQUENCE [LARGE SCALE GENOMIC DNA]</scope>
    <source>
        <strain evidence="2 3">Fl-318</strain>
    </source>
</reference>
<dbReference type="InterPro" id="IPR038692">
    <property type="entry name" value="Cthe_2751_sf"/>
</dbReference>
<feature type="domain" description="DUF5071" evidence="1">
    <location>
        <begin position="8"/>
        <end position="123"/>
    </location>
</feature>
<evidence type="ECO:0000313" key="3">
    <source>
        <dbReference type="Proteomes" id="UP001273350"/>
    </source>
</evidence>
<proteinExistence type="predicted"/>
<dbReference type="InterPro" id="IPR031837">
    <property type="entry name" value="DUF5071"/>
</dbReference>
<gene>
    <name evidence="2" type="ORF">SGQ83_02855</name>
</gene>
<dbReference type="RefSeq" id="WP_230001440.1">
    <property type="nucleotide sequence ID" value="NZ_CP087134.1"/>
</dbReference>
<evidence type="ECO:0000313" key="2">
    <source>
        <dbReference type="EMBL" id="MDX6188275.1"/>
    </source>
</evidence>
<accession>A0ABU4R9T6</accession>
<name>A0ABU4R9T6_9FLAO</name>
<dbReference type="SUPFAM" id="SSF48371">
    <property type="entry name" value="ARM repeat"/>
    <property type="match status" value="1"/>
</dbReference>
<dbReference type="Proteomes" id="UP001273350">
    <property type="component" value="Unassembled WGS sequence"/>
</dbReference>
<evidence type="ECO:0000259" key="1">
    <source>
        <dbReference type="Pfam" id="PF16804"/>
    </source>
</evidence>
<protein>
    <submittedName>
        <fullName evidence="2">DUF5071 domain-containing protein</fullName>
    </submittedName>
</protein>
<keyword evidence="3" id="KW-1185">Reference proteome</keyword>
<dbReference type="CDD" id="cd11743">
    <property type="entry name" value="Cthe_2751_like"/>
    <property type="match status" value="1"/>
</dbReference>
<dbReference type="Pfam" id="PF16804">
    <property type="entry name" value="DUF5071"/>
    <property type="match status" value="1"/>
</dbReference>
<comment type="caution">
    <text evidence="2">The sequence shown here is derived from an EMBL/GenBank/DDBJ whole genome shotgun (WGS) entry which is preliminary data.</text>
</comment>